<dbReference type="AlphaFoldDB" id="A0A5B7FJG8"/>
<proteinExistence type="predicted"/>
<gene>
    <name evidence="1" type="ORF">E2C01_039351</name>
</gene>
<organism evidence="1 2">
    <name type="scientific">Portunus trituberculatus</name>
    <name type="common">Swimming crab</name>
    <name type="synonym">Neptunus trituberculatus</name>
    <dbReference type="NCBI Taxonomy" id="210409"/>
    <lineage>
        <taxon>Eukaryota</taxon>
        <taxon>Metazoa</taxon>
        <taxon>Ecdysozoa</taxon>
        <taxon>Arthropoda</taxon>
        <taxon>Crustacea</taxon>
        <taxon>Multicrustacea</taxon>
        <taxon>Malacostraca</taxon>
        <taxon>Eumalacostraca</taxon>
        <taxon>Eucarida</taxon>
        <taxon>Decapoda</taxon>
        <taxon>Pleocyemata</taxon>
        <taxon>Brachyura</taxon>
        <taxon>Eubrachyura</taxon>
        <taxon>Portunoidea</taxon>
        <taxon>Portunidae</taxon>
        <taxon>Portuninae</taxon>
        <taxon>Portunus</taxon>
    </lineage>
</organism>
<evidence type="ECO:0000313" key="1">
    <source>
        <dbReference type="EMBL" id="MPC45645.1"/>
    </source>
</evidence>
<accession>A0A5B7FJG8</accession>
<comment type="caution">
    <text evidence="1">The sequence shown here is derived from an EMBL/GenBank/DDBJ whole genome shotgun (WGS) entry which is preliminary data.</text>
</comment>
<sequence>MGKKAHWVASSLKGQMSYPKFRDKCLETSLLKEVKS</sequence>
<protein>
    <submittedName>
        <fullName evidence="1">Uncharacterized protein</fullName>
    </submittedName>
</protein>
<keyword evidence="2" id="KW-1185">Reference proteome</keyword>
<dbReference type="Proteomes" id="UP000324222">
    <property type="component" value="Unassembled WGS sequence"/>
</dbReference>
<dbReference type="EMBL" id="VSRR010006821">
    <property type="protein sequence ID" value="MPC45645.1"/>
    <property type="molecule type" value="Genomic_DNA"/>
</dbReference>
<evidence type="ECO:0000313" key="2">
    <source>
        <dbReference type="Proteomes" id="UP000324222"/>
    </source>
</evidence>
<name>A0A5B7FJG8_PORTR</name>
<reference evidence="1 2" key="1">
    <citation type="submission" date="2019-05" db="EMBL/GenBank/DDBJ databases">
        <title>Another draft genome of Portunus trituberculatus and its Hox gene families provides insights of decapod evolution.</title>
        <authorList>
            <person name="Jeong J.-H."/>
            <person name="Song I."/>
            <person name="Kim S."/>
            <person name="Choi T."/>
            <person name="Kim D."/>
            <person name="Ryu S."/>
            <person name="Kim W."/>
        </authorList>
    </citation>
    <scope>NUCLEOTIDE SEQUENCE [LARGE SCALE GENOMIC DNA]</scope>
    <source>
        <tissue evidence="1">Muscle</tissue>
    </source>
</reference>